<gene>
    <name evidence="2" type="ORF">NRB56_42350</name>
</gene>
<dbReference type="InterPro" id="IPR016130">
    <property type="entry name" value="Tyr_Pase_AS"/>
</dbReference>
<dbReference type="RefSeq" id="WP_319943296.1">
    <property type="nucleotide sequence ID" value="NZ_WEGI01000009.1"/>
</dbReference>
<protein>
    <recommendedName>
        <fullName evidence="1">Tyrosine specific protein phosphatases domain-containing protein</fullName>
    </recommendedName>
</protein>
<dbReference type="Pfam" id="PF13350">
    <property type="entry name" value="Y_phosphatase3"/>
    <property type="match status" value="1"/>
</dbReference>
<organism evidence="2 3">
    <name type="scientific">Nocardia aurantia</name>
    <dbReference type="NCBI Taxonomy" id="2585199"/>
    <lineage>
        <taxon>Bacteria</taxon>
        <taxon>Bacillati</taxon>
        <taxon>Actinomycetota</taxon>
        <taxon>Actinomycetes</taxon>
        <taxon>Mycobacteriales</taxon>
        <taxon>Nocardiaceae</taxon>
        <taxon>Nocardia</taxon>
    </lineage>
</organism>
<dbReference type="PROSITE" id="PS50056">
    <property type="entry name" value="TYR_PHOSPHATASE_2"/>
    <property type="match status" value="1"/>
</dbReference>
<dbReference type="InterPro" id="IPR000387">
    <property type="entry name" value="Tyr_Pase_dom"/>
</dbReference>
<dbReference type="SUPFAM" id="SSF52799">
    <property type="entry name" value="(Phosphotyrosine protein) phosphatases II"/>
    <property type="match status" value="1"/>
</dbReference>
<name>A0A7K0DSC9_9NOCA</name>
<evidence type="ECO:0000259" key="1">
    <source>
        <dbReference type="PROSITE" id="PS50056"/>
    </source>
</evidence>
<dbReference type="Proteomes" id="UP000431401">
    <property type="component" value="Unassembled WGS sequence"/>
</dbReference>
<feature type="domain" description="Tyrosine specific protein phosphatases" evidence="1">
    <location>
        <begin position="145"/>
        <end position="190"/>
    </location>
</feature>
<dbReference type="Gene3D" id="3.90.190.10">
    <property type="entry name" value="Protein tyrosine phosphatase superfamily"/>
    <property type="match status" value="1"/>
</dbReference>
<dbReference type="EMBL" id="WEGI01000009">
    <property type="protein sequence ID" value="MQY28651.1"/>
    <property type="molecule type" value="Genomic_DNA"/>
</dbReference>
<dbReference type="InterPro" id="IPR029021">
    <property type="entry name" value="Prot-tyrosine_phosphatase-like"/>
</dbReference>
<dbReference type="PROSITE" id="PS00383">
    <property type="entry name" value="TYR_PHOSPHATASE_1"/>
    <property type="match status" value="1"/>
</dbReference>
<dbReference type="InterPro" id="IPR026893">
    <property type="entry name" value="Tyr/Ser_Pase_IphP-type"/>
</dbReference>
<evidence type="ECO:0000313" key="3">
    <source>
        <dbReference type="Proteomes" id="UP000431401"/>
    </source>
</evidence>
<keyword evidence="3" id="KW-1185">Reference proteome</keyword>
<comment type="caution">
    <text evidence="2">The sequence shown here is derived from an EMBL/GenBank/DDBJ whole genome shotgun (WGS) entry which is preliminary data.</text>
</comment>
<evidence type="ECO:0000313" key="2">
    <source>
        <dbReference type="EMBL" id="MQY28651.1"/>
    </source>
</evidence>
<dbReference type="AlphaFoldDB" id="A0A7K0DSC9"/>
<sequence length="249" mass="26596">MSHDQFLLSGTFNFRDVGGLRTTDGAKVRSGVLLRSAQLTRLDADGRATLRKLDVATVHDLRGPAEIEHLGADSLPDGVRLVAAPFDPTLGQTPPHEIPPQEVQVAPRDSRHEMREVYRSFPLMPLAGVAITGIAESLVRADGAVLVHCAAGKDRTGWAIATLLRAVGVIEAATVEDYLRSNAAVDALREDVARNGGGSLPLDMLGVSADYLTAATDSMQTHYGDLDGYLEAIGLTGQLRTALRARLVR</sequence>
<proteinExistence type="predicted"/>
<reference evidence="2 3" key="1">
    <citation type="submission" date="2019-10" db="EMBL/GenBank/DDBJ databases">
        <title>Nocardia macrotermitis sp. nov. and Nocardia aurantia sp. nov., isolated from the gut of fungus growing-termite Macrotermes natalensis.</title>
        <authorList>
            <person name="Benndorf R."/>
            <person name="Schwitalla J."/>
            <person name="Martin K."/>
            <person name="De Beer W."/>
            <person name="Kaster A.-K."/>
            <person name="Vollmers J."/>
            <person name="Poulsen M."/>
            <person name="Beemelmanns C."/>
        </authorList>
    </citation>
    <scope>NUCLEOTIDE SEQUENCE [LARGE SCALE GENOMIC DNA]</scope>
    <source>
        <strain evidence="2 3">RB56</strain>
    </source>
</reference>
<accession>A0A7K0DSC9</accession>
<dbReference type="GO" id="GO:0004721">
    <property type="term" value="F:phosphoprotein phosphatase activity"/>
    <property type="evidence" value="ECO:0007669"/>
    <property type="project" value="InterPro"/>
</dbReference>